<name>A0A9W6GVG8_9HYPH</name>
<keyword evidence="2" id="KW-0229">DNA integration</keyword>
<keyword evidence="4" id="KW-0233">DNA recombination</keyword>
<dbReference type="InterPro" id="IPR002104">
    <property type="entry name" value="Integrase_catalytic"/>
</dbReference>
<dbReference type="PANTHER" id="PTHR30629:SF2">
    <property type="entry name" value="PROPHAGE INTEGRASE INTS-RELATED"/>
    <property type="match status" value="1"/>
</dbReference>
<evidence type="ECO:0000259" key="6">
    <source>
        <dbReference type="PROSITE" id="PS51898"/>
    </source>
</evidence>
<comment type="caution">
    <text evidence="7">The sequence shown here is derived from an EMBL/GenBank/DDBJ whole genome shotgun (WGS) entry which is preliminary data.</text>
</comment>
<dbReference type="InterPro" id="IPR010998">
    <property type="entry name" value="Integrase_recombinase_N"/>
</dbReference>
<dbReference type="Gene3D" id="1.10.150.130">
    <property type="match status" value="1"/>
</dbReference>
<protein>
    <submittedName>
        <fullName evidence="7">Integrase</fullName>
    </submittedName>
</protein>
<evidence type="ECO:0000313" key="7">
    <source>
        <dbReference type="EMBL" id="GLI93678.1"/>
    </source>
</evidence>
<dbReference type="PROSITE" id="PS51898">
    <property type="entry name" value="TYR_RECOMBINASE"/>
    <property type="match status" value="1"/>
</dbReference>
<comment type="similarity">
    <text evidence="1">Belongs to the 'phage' integrase family.</text>
</comment>
<gene>
    <name evidence="7" type="ORF">LMG27198_26700</name>
</gene>
<evidence type="ECO:0000313" key="8">
    <source>
        <dbReference type="Proteomes" id="UP001144323"/>
    </source>
</evidence>
<organism evidence="7 8">
    <name type="scientific">Methylocystis echinoides</name>
    <dbReference type="NCBI Taxonomy" id="29468"/>
    <lineage>
        <taxon>Bacteria</taxon>
        <taxon>Pseudomonadati</taxon>
        <taxon>Pseudomonadota</taxon>
        <taxon>Alphaproteobacteria</taxon>
        <taxon>Hyphomicrobiales</taxon>
        <taxon>Methylocystaceae</taxon>
        <taxon>Methylocystis</taxon>
    </lineage>
</organism>
<proteinExistence type="inferred from homology"/>
<dbReference type="AlphaFoldDB" id="A0A9W6GVG8"/>
<dbReference type="Pfam" id="PF13356">
    <property type="entry name" value="Arm-DNA-bind_3"/>
    <property type="match status" value="1"/>
</dbReference>
<sequence length="430" mass="47566">MGTMDMARAAPLTVKEVKALQPRATRYEVRDWAEPGLYIVVYPSGSRSFVWRYSFGNRPKKLVLGPVGLAEARRKAREARHLRDDGTDPAVQKKAARLDKAEQARNDEREVKQAAKRARDDVGAVIEQFAERHCAGLRSGETVARVLRREVGGAWKGRRLSEIARADVHDLLDMLVDRGAPTQANRLYAYLNKMCGWALSRDMIDRNPCDGVAKPTKETGSGRTLDDRELALVWNAARRVGWPFGDIARLLILTGQRKSEISDATWKEIDLEAHLLRLPAERVKNGRAHDCPLSAQAIAILEALPRMDSQSAFVFTTTGKSPVSGFSKAKREIDEAIKALNGGEPIPAWTYHDLRRSAATGMGRIGVDVVVVERALNHVSGSFAGIVGAYQKQKYEREVRAALDAWGRHVERIVTGEASGGNILEFGGRT</sequence>
<dbReference type="GO" id="GO:0015074">
    <property type="term" value="P:DNA integration"/>
    <property type="evidence" value="ECO:0007669"/>
    <property type="project" value="UniProtKB-KW"/>
</dbReference>
<dbReference type="Pfam" id="PF00589">
    <property type="entry name" value="Phage_integrase"/>
    <property type="match status" value="1"/>
</dbReference>
<dbReference type="CDD" id="cd00801">
    <property type="entry name" value="INT_P4_C"/>
    <property type="match status" value="1"/>
</dbReference>
<dbReference type="GO" id="GO:0006310">
    <property type="term" value="P:DNA recombination"/>
    <property type="evidence" value="ECO:0007669"/>
    <property type="project" value="UniProtKB-KW"/>
</dbReference>
<evidence type="ECO:0000256" key="3">
    <source>
        <dbReference type="ARBA" id="ARBA00023125"/>
    </source>
</evidence>
<evidence type="ECO:0000256" key="4">
    <source>
        <dbReference type="ARBA" id="ARBA00023172"/>
    </source>
</evidence>
<dbReference type="Gene3D" id="3.30.160.390">
    <property type="entry name" value="Integrase, DNA-binding domain"/>
    <property type="match status" value="1"/>
</dbReference>
<dbReference type="PANTHER" id="PTHR30629">
    <property type="entry name" value="PROPHAGE INTEGRASE"/>
    <property type="match status" value="1"/>
</dbReference>
<accession>A0A9W6GVG8</accession>
<dbReference type="InterPro" id="IPR025166">
    <property type="entry name" value="Integrase_DNA_bind_dom"/>
</dbReference>
<keyword evidence="5" id="KW-0175">Coiled coil</keyword>
<dbReference type="SUPFAM" id="SSF56349">
    <property type="entry name" value="DNA breaking-rejoining enzymes"/>
    <property type="match status" value="1"/>
</dbReference>
<dbReference type="Proteomes" id="UP001144323">
    <property type="component" value="Unassembled WGS sequence"/>
</dbReference>
<feature type="coiled-coil region" evidence="5">
    <location>
        <begin position="91"/>
        <end position="121"/>
    </location>
</feature>
<dbReference type="InterPro" id="IPR038488">
    <property type="entry name" value="Integrase_DNA-bd_sf"/>
</dbReference>
<dbReference type="GO" id="GO:0003677">
    <property type="term" value="F:DNA binding"/>
    <property type="evidence" value="ECO:0007669"/>
    <property type="project" value="UniProtKB-KW"/>
</dbReference>
<dbReference type="InterPro" id="IPR013762">
    <property type="entry name" value="Integrase-like_cat_sf"/>
</dbReference>
<dbReference type="Gene3D" id="1.10.443.10">
    <property type="entry name" value="Intergrase catalytic core"/>
    <property type="match status" value="1"/>
</dbReference>
<dbReference type="InterPro" id="IPR050808">
    <property type="entry name" value="Phage_Integrase"/>
</dbReference>
<keyword evidence="3" id="KW-0238">DNA-binding</keyword>
<reference evidence="7" key="1">
    <citation type="journal article" date="2023" name="Int. J. Syst. Evol. Microbiol.">
        <title>Methylocystis iwaonis sp. nov., a type II methane-oxidizing bacterium from surface soil of a rice paddy field in Japan, and emended description of the genus Methylocystis (ex Whittenbury et al. 1970) Bowman et al. 1993.</title>
        <authorList>
            <person name="Kaise H."/>
            <person name="Sawadogo J.B."/>
            <person name="Alam M.S."/>
            <person name="Ueno C."/>
            <person name="Dianou D."/>
            <person name="Shinjo R."/>
            <person name="Asakawa S."/>
        </authorList>
    </citation>
    <scope>NUCLEOTIDE SEQUENCE</scope>
    <source>
        <strain evidence="7">LMG27198</strain>
    </source>
</reference>
<dbReference type="EMBL" id="BSEC01000001">
    <property type="protein sequence ID" value="GLI93678.1"/>
    <property type="molecule type" value="Genomic_DNA"/>
</dbReference>
<dbReference type="InterPro" id="IPR011010">
    <property type="entry name" value="DNA_brk_join_enz"/>
</dbReference>
<evidence type="ECO:0000256" key="2">
    <source>
        <dbReference type="ARBA" id="ARBA00022908"/>
    </source>
</evidence>
<evidence type="ECO:0000256" key="5">
    <source>
        <dbReference type="SAM" id="Coils"/>
    </source>
</evidence>
<keyword evidence="8" id="KW-1185">Reference proteome</keyword>
<evidence type="ECO:0000256" key="1">
    <source>
        <dbReference type="ARBA" id="ARBA00008857"/>
    </source>
</evidence>
<feature type="domain" description="Tyr recombinase" evidence="6">
    <location>
        <begin position="220"/>
        <end position="404"/>
    </location>
</feature>